<keyword evidence="2" id="KW-1133">Transmembrane helix</keyword>
<evidence type="ECO:0000313" key="5">
    <source>
        <dbReference type="Proteomes" id="UP000078595"/>
    </source>
</evidence>
<reference evidence="4" key="2">
    <citation type="submission" date="2013-07" db="EMBL/GenBank/DDBJ databases">
        <authorList>
            <consortium name="The Broad Institute Genome Sequencing Platform"/>
            <person name="Cuomo C."/>
            <person name="Litvintseva A."/>
            <person name="Chen Y."/>
            <person name="Heitman J."/>
            <person name="Sun S."/>
            <person name="Springer D."/>
            <person name="Dromer F."/>
            <person name="Young S.K."/>
            <person name="Zeng Q."/>
            <person name="Gargeya S."/>
            <person name="Fitzgerald M."/>
            <person name="Abouelleil A."/>
            <person name="Alvarado L."/>
            <person name="Berlin A.M."/>
            <person name="Chapman S.B."/>
            <person name="Dewar J."/>
            <person name="Goldberg J."/>
            <person name="Griggs A."/>
            <person name="Gujja S."/>
            <person name="Hansen M."/>
            <person name="Howarth C."/>
            <person name="Imamovic A."/>
            <person name="Larimer J."/>
            <person name="McCowan C."/>
            <person name="Murphy C."/>
            <person name="Pearson M."/>
            <person name="Priest M."/>
            <person name="Roberts A."/>
            <person name="Saif S."/>
            <person name="Shea T."/>
            <person name="Sykes S."/>
            <person name="Wortman J."/>
            <person name="Nusbaum C."/>
            <person name="Birren B."/>
        </authorList>
    </citation>
    <scope>NUCLEOTIDE SEQUENCE</scope>
    <source>
        <strain evidence="4">CBS 10117</strain>
    </source>
</reference>
<feature type="region of interest" description="Disordered" evidence="1">
    <location>
        <begin position="163"/>
        <end position="300"/>
    </location>
</feature>
<dbReference type="EMBL" id="KI894027">
    <property type="protein sequence ID" value="OBR88963.1"/>
    <property type="molecule type" value="Genomic_DNA"/>
</dbReference>
<dbReference type="GeneID" id="28964482"/>
<sequence length="300" mass="32102">MDDGNVETGSPSPSPSTATSYTSYASTSMNGESTFWTVSSSTRISSTLTSTVNSATSSASSFSSATTSSASISSSSSSSSEIWPSSLDPIHSTDRNPLDSTALQSLARSLPLYLAIGGAVVGVLILIALGSWYLRRRRRRMRFGEDAEEEGWRVMRSYRAESESACQDGREIRRGNESGGLQVKDQGDSRTSRADEKEKESTIKSSETESIGTEKGREQISSNMSGSTIYQTPKQREQSSFQTLTLPSETPTKLRVSIDQVDAPSLSPSPSPSPSPIASPTPTPSSSPMSSRRGSHERLV</sequence>
<organism evidence="3">
    <name type="scientific">Kwoniella dejecticola CBS 10117</name>
    <dbReference type="NCBI Taxonomy" id="1296121"/>
    <lineage>
        <taxon>Eukaryota</taxon>
        <taxon>Fungi</taxon>
        <taxon>Dikarya</taxon>
        <taxon>Basidiomycota</taxon>
        <taxon>Agaricomycotina</taxon>
        <taxon>Tremellomycetes</taxon>
        <taxon>Tremellales</taxon>
        <taxon>Cryptococcaceae</taxon>
        <taxon>Kwoniella</taxon>
    </lineage>
</organism>
<dbReference type="KEGG" id="kdj:28964482"/>
<feature type="region of interest" description="Disordered" evidence="1">
    <location>
        <begin position="1"/>
        <end position="23"/>
    </location>
</feature>
<evidence type="ECO:0000256" key="1">
    <source>
        <dbReference type="SAM" id="MobiDB-lite"/>
    </source>
</evidence>
<dbReference type="Proteomes" id="UP000078595">
    <property type="component" value="Chromosome 1"/>
</dbReference>
<feature type="region of interest" description="Disordered" evidence="1">
    <location>
        <begin position="55"/>
        <end position="84"/>
    </location>
</feature>
<protein>
    <submittedName>
        <fullName evidence="3">Uncharacterized protein</fullName>
    </submittedName>
</protein>
<feature type="transmembrane region" description="Helical" evidence="2">
    <location>
        <begin position="112"/>
        <end position="134"/>
    </location>
</feature>
<keyword evidence="2" id="KW-0812">Transmembrane</keyword>
<keyword evidence="5" id="KW-1185">Reference proteome</keyword>
<feature type="compositionally biased region" description="Polar residues" evidence="1">
    <location>
        <begin position="219"/>
        <end position="251"/>
    </location>
</feature>
<evidence type="ECO:0000313" key="4">
    <source>
        <dbReference type="EMBL" id="WWC58243.1"/>
    </source>
</evidence>
<proteinExistence type="predicted"/>
<evidence type="ECO:0000313" key="3">
    <source>
        <dbReference type="EMBL" id="OBR88963.1"/>
    </source>
</evidence>
<gene>
    <name evidence="3" type="ORF">I303_00783</name>
    <name evidence="4" type="ORF">I303_100781</name>
</gene>
<feature type="compositionally biased region" description="Basic and acidic residues" evidence="1">
    <location>
        <begin position="185"/>
        <end position="202"/>
    </location>
</feature>
<evidence type="ECO:0000256" key="2">
    <source>
        <dbReference type="SAM" id="Phobius"/>
    </source>
</evidence>
<feature type="compositionally biased region" description="Low complexity" evidence="1">
    <location>
        <begin position="55"/>
        <end position="80"/>
    </location>
</feature>
<dbReference type="EMBL" id="CP144530">
    <property type="protein sequence ID" value="WWC58243.1"/>
    <property type="molecule type" value="Genomic_DNA"/>
</dbReference>
<reference evidence="4" key="3">
    <citation type="submission" date="2024-02" db="EMBL/GenBank/DDBJ databases">
        <title>Comparative genomics of Cryptococcus and Kwoniella reveals pathogenesis evolution and contrasting modes of karyotype evolution via chromosome fusion or intercentromeric recombination.</title>
        <authorList>
            <person name="Coelho M.A."/>
            <person name="David-Palma M."/>
            <person name="Shea T."/>
            <person name="Bowers K."/>
            <person name="McGinley-Smith S."/>
            <person name="Mohammad A.W."/>
            <person name="Gnirke A."/>
            <person name="Yurkov A.M."/>
            <person name="Nowrousian M."/>
            <person name="Sun S."/>
            <person name="Cuomo C.A."/>
            <person name="Heitman J."/>
        </authorList>
    </citation>
    <scope>NUCLEOTIDE SEQUENCE</scope>
    <source>
        <strain evidence="4">CBS 10117</strain>
    </source>
</reference>
<name>A0A1A6AG05_9TREE</name>
<keyword evidence="2" id="KW-0472">Membrane</keyword>
<accession>A0A1A6AG05</accession>
<reference evidence="3" key="1">
    <citation type="submission" date="2013-07" db="EMBL/GenBank/DDBJ databases">
        <title>The Genome Sequence of Cryptococcus dejecticola CBS10117.</title>
        <authorList>
            <consortium name="The Broad Institute Genome Sequencing Platform"/>
            <person name="Cuomo C."/>
            <person name="Litvintseva A."/>
            <person name="Chen Y."/>
            <person name="Heitman J."/>
            <person name="Sun S."/>
            <person name="Springer D."/>
            <person name="Dromer F."/>
            <person name="Young S.K."/>
            <person name="Zeng Q."/>
            <person name="Gargeya S."/>
            <person name="Fitzgerald M."/>
            <person name="Abouelleil A."/>
            <person name="Alvarado L."/>
            <person name="Berlin A.M."/>
            <person name="Chapman S.B."/>
            <person name="Dewar J."/>
            <person name="Goldberg J."/>
            <person name="Griggs A."/>
            <person name="Gujja S."/>
            <person name="Hansen M."/>
            <person name="Howarth C."/>
            <person name="Imamovic A."/>
            <person name="Larimer J."/>
            <person name="McCowan C."/>
            <person name="Murphy C."/>
            <person name="Pearson M."/>
            <person name="Priest M."/>
            <person name="Roberts A."/>
            <person name="Saif S."/>
            <person name="Shea T."/>
            <person name="Sykes S."/>
            <person name="Wortman J."/>
            <person name="Nusbaum C."/>
            <person name="Birren B."/>
        </authorList>
    </citation>
    <scope>NUCLEOTIDE SEQUENCE [LARGE SCALE GENOMIC DNA]</scope>
    <source>
        <strain evidence="3">CBS 10117</strain>
    </source>
</reference>
<dbReference type="VEuPathDB" id="FungiDB:I303_00783"/>
<feature type="compositionally biased region" description="Pro residues" evidence="1">
    <location>
        <begin position="267"/>
        <end position="285"/>
    </location>
</feature>
<dbReference type="RefSeq" id="XP_018266805.1">
    <property type="nucleotide sequence ID" value="XM_018404151.1"/>
</dbReference>
<feature type="compositionally biased region" description="Basic and acidic residues" evidence="1">
    <location>
        <begin position="163"/>
        <end position="176"/>
    </location>
</feature>
<dbReference type="AlphaFoldDB" id="A0A1A6AG05"/>